<evidence type="ECO:0000313" key="4">
    <source>
        <dbReference type="Proteomes" id="UP000663842"/>
    </source>
</evidence>
<dbReference type="AlphaFoldDB" id="A0A820HQT3"/>
<dbReference type="GO" id="GO:0005509">
    <property type="term" value="F:calcium ion binding"/>
    <property type="evidence" value="ECO:0007669"/>
    <property type="project" value="InterPro"/>
</dbReference>
<organism evidence="3 4">
    <name type="scientific">Rotaria magnacalcarata</name>
    <dbReference type="NCBI Taxonomy" id="392030"/>
    <lineage>
        <taxon>Eukaryota</taxon>
        <taxon>Metazoa</taxon>
        <taxon>Spiralia</taxon>
        <taxon>Gnathifera</taxon>
        <taxon>Rotifera</taxon>
        <taxon>Eurotatoria</taxon>
        <taxon>Bdelloidea</taxon>
        <taxon>Philodinida</taxon>
        <taxon>Philodinidae</taxon>
        <taxon>Rotaria</taxon>
    </lineage>
</organism>
<dbReference type="InterPro" id="IPR011992">
    <property type="entry name" value="EF-hand-dom_pair"/>
</dbReference>
<accession>A0A820HQT3</accession>
<feature type="domain" description="EF-hand" evidence="2">
    <location>
        <begin position="2"/>
        <end position="37"/>
    </location>
</feature>
<dbReference type="InterPro" id="IPR018247">
    <property type="entry name" value="EF_Hand_1_Ca_BS"/>
</dbReference>
<evidence type="ECO:0000259" key="2">
    <source>
        <dbReference type="PROSITE" id="PS50222"/>
    </source>
</evidence>
<dbReference type="PROSITE" id="PS00018">
    <property type="entry name" value="EF_HAND_1"/>
    <property type="match status" value="1"/>
</dbReference>
<dbReference type="PROSITE" id="PS50222">
    <property type="entry name" value="EF_HAND_2"/>
    <property type="match status" value="1"/>
</dbReference>
<dbReference type="InterPro" id="IPR002048">
    <property type="entry name" value="EF_hand_dom"/>
</dbReference>
<dbReference type="SUPFAM" id="SSF47473">
    <property type="entry name" value="EF-hand"/>
    <property type="match status" value="1"/>
</dbReference>
<dbReference type="Pfam" id="PF13202">
    <property type="entry name" value="EF-hand_5"/>
    <property type="match status" value="1"/>
</dbReference>
<keyword evidence="1" id="KW-0106">Calcium</keyword>
<dbReference type="EMBL" id="CAJOBF010011000">
    <property type="protein sequence ID" value="CAF4299869.1"/>
    <property type="molecule type" value="Genomic_DNA"/>
</dbReference>
<dbReference type="Proteomes" id="UP000663842">
    <property type="component" value="Unassembled WGS sequence"/>
</dbReference>
<proteinExistence type="predicted"/>
<dbReference type="Gene3D" id="1.10.238.10">
    <property type="entry name" value="EF-hand"/>
    <property type="match status" value="1"/>
</dbReference>
<name>A0A820HQT3_9BILA</name>
<feature type="non-terminal residue" evidence="3">
    <location>
        <position position="1"/>
    </location>
</feature>
<sequence>MTNTDCVDDAFTQIDTNQDGVIDKDEFRNMKEKSEGVTSTPYETTTLGVNRYGNTTIRDDLYGSTTIRDDLYGSTTIRDDLYGSTTIRDDRYKYNVNGYNDLSYTADKYTTRGTTLATRDLINQTAIVTSCSEETSRYLEKYANNIYIDSNPQIIRRTTTENPVTYEQRVLVRYLQP</sequence>
<reference evidence="3" key="1">
    <citation type="submission" date="2021-02" db="EMBL/GenBank/DDBJ databases">
        <authorList>
            <person name="Nowell W R."/>
        </authorList>
    </citation>
    <scope>NUCLEOTIDE SEQUENCE</scope>
</reference>
<protein>
    <recommendedName>
        <fullName evidence="2">EF-hand domain-containing protein</fullName>
    </recommendedName>
</protein>
<evidence type="ECO:0000313" key="3">
    <source>
        <dbReference type="EMBL" id="CAF4299869.1"/>
    </source>
</evidence>
<evidence type="ECO:0000256" key="1">
    <source>
        <dbReference type="ARBA" id="ARBA00022837"/>
    </source>
</evidence>
<comment type="caution">
    <text evidence="3">The sequence shown here is derived from an EMBL/GenBank/DDBJ whole genome shotgun (WGS) entry which is preliminary data.</text>
</comment>
<gene>
    <name evidence="3" type="ORF">UXM345_LOCUS33350</name>
</gene>